<sequence length="406" mass="45131">MSSFGYHGIKRVATSEAARAERAARERSKIEAYRQLCQQTVDLRRDGVLDADSLAVTTALLNQNPEFYTVWNFRREILQRLFADMDVDAVQASCEKEIKLTESLLRVAPKSYWVWNHRRWTLETMPRPSWERELKLIGAMLEMDARNFHVWDYRRYVAKSMGNGDPKAEFDFTTHKINQNFSNFSAWHYRSQMLPKAFADASSQQDVVLQDFELVRNAIYTEPADQSAWLYQRWLLGQEPSLLRSCSVYVVASHPATDDALSSSASAAVVVTFPHGAKLRRGGQIVVTVDGRMVAATPATTMFGRLHAFLLDGAVARGSQIVVEMAAGLFGGNKLDVASVGITTRGTVGDSVTRLEVACDAPANASAASELPLGGVQGDDIWAVELASLKELVEIEPDSKCKYEIA</sequence>
<evidence type="ECO:0000256" key="3">
    <source>
        <dbReference type="ARBA" id="ARBA00022679"/>
    </source>
</evidence>
<dbReference type="EC" id="2.5.1.60" evidence="6"/>
<keyword evidence="4" id="KW-0677">Repeat</keyword>
<evidence type="ECO:0000256" key="4">
    <source>
        <dbReference type="ARBA" id="ARBA00022737"/>
    </source>
</evidence>
<gene>
    <name evidence="7" type="ORF">HK105_203077</name>
</gene>
<organism evidence="7 8">
    <name type="scientific">Polyrhizophydium stewartii</name>
    <dbReference type="NCBI Taxonomy" id="2732419"/>
    <lineage>
        <taxon>Eukaryota</taxon>
        <taxon>Fungi</taxon>
        <taxon>Fungi incertae sedis</taxon>
        <taxon>Chytridiomycota</taxon>
        <taxon>Chytridiomycota incertae sedis</taxon>
        <taxon>Chytridiomycetes</taxon>
        <taxon>Rhizophydiales</taxon>
        <taxon>Rhizophydiales incertae sedis</taxon>
        <taxon>Polyrhizophydium</taxon>
    </lineage>
</organism>
<evidence type="ECO:0000256" key="2">
    <source>
        <dbReference type="ARBA" id="ARBA00022602"/>
    </source>
</evidence>
<protein>
    <recommendedName>
        <fullName evidence="6">Geranylgeranyl transferase type-2 subunit alpha</fullName>
        <ecNumber evidence="6">2.5.1.60</ecNumber>
    </recommendedName>
    <alternativeName>
        <fullName evidence="6">Geranylgeranyl transferase type II subunit alpha</fullName>
    </alternativeName>
</protein>
<dbReference type="PANTHER" id="PTHR11129">
    <property type="entry name" value="PROTEIN FARNESYLTRANSFERASE ALPHA SUBUNIT/RAB GERANYLGERANYL TRANSFERASE ALPHA SUBUNIT"/>
    <property type="match status" value="1"/>
</dbReference>
<dbReference type="Pfam" id="PF01239">
    <property type="entry name" value="PPTA"/>
    <property type="match status" value="5"/>
</dbReference>
<reference evidence="7 8" key="1">
    <citation type="submission" date="2023-09" db="EMBL/GenBank/DDBJ databases">
        <title>Pangenome analysis of Batrachochytrium dendrobatidis and related Chytrids.</title>
        <authorList>
            <person name="Yacoub M.N."/>
            <person name="Stajich J.E."/>
            <person name="James T.Y."/>
        </authorList>
    </citation>
    <scope>NUCLEOTIDE SEQUENCE [LARGE SCALE GENOMIC DNA]</scope>
    <source>
        <strain evidence="7 8">JEL0888</strain>
    </source>
</reference>
<accession>A0ABR4ND26</accession>
<dbReference type="EMBL" id="JADGIZ020000011">
    <property type="protein sequence ID" value="KAL2917412.1"/>
    <property type="molecule type" value="Genomic_DNA"/>
</dbReference>
<comment type="function">
    <text evidence="6">Catalyzes the transfer of a geranyl-geranyl moiety from geranyl-geranyl pyrophosphate to cysteines occuring in specific C-terminal amino acid sequences.</text>
</comment>
<dbReference type="PANTHER" id="PTHR11129:SF2">
    <property type="entry name" value="GERANYLGERANYL TRANSFERASE TYPE-2 SUBUNIT ALPHA"/>
    <property type="match status" value="1"/>
</dbReference>
<evidence type="ECO:0000256" key="1">
    <source>
        <dbReference type="ARBA" id="ARBA00006734"/>
    </source>
</evidence>
<evidence type="ECO:0000313" key="8">
    <source>
        <dbReference type="Proteomes" id="UP001527925"/>
    </source>
</evidence>
<keyword evidence="8" id="KW-1185">Reference proteome</keyword>
<keyword evidence="2 6" id="KW-0637">Prenyltransferase</keyword>
<evidence type="ECO:0000313" key="7">
    <source>
        <dbReference type="EMBL" id="KAL2917412.1"/>
    </source>
</evidence>
<keyword evidence="3 6" id="KW-0808">Transferase</keyword>
<evidence type="ECO:0000256" key="5">
    <source>
        <dbReference type="ARBA" id="ARBA00047658"/>
    </source>
</evidence>
<dbReference type="PROSITE" id="PS51147">
    <property type="entry name" value="PFTA"/>
    <property type="match status" value="5"/>
</dbReference>
<comment type="caution">
    <text evidence="7">The sequence shown here is derived from an EMBL/GenBank/DDBJ whole genome shotgun (WGS) entry which is preliminary data.</text>
</comment>
<proteinExistence type="inferred from homology"/>
<comment type="similarity">
    <text evidence="1 6">Belongs to the protein prenyltransferase subunit alpha family.</text>
</comment>
<dbReference type="Proteomes" id="UP001527925">
    <property type="component" value="Unassembled WGS sequence"/>
</dbReference>
<dbReference type="SUPFAM" id="SSF48439">
    <property type="entry name" value="Protein prenylyltransferase"/>
    <property type="match status" value="1"/>
</dbReference>
<dbReference type="InterPro" id="IPR002088">
    <property type="entry name" value="Prenyl_trans_a"/>
</dbReference>
<comment type="catalytic activity">
    <reaction evidence="5 6">
        <text>geranylgeranyl diphosphate + L-cysteinyl-[protein] = S-geranylgeranyl-L-cysteinyl-[protein] + diphosphate</text>
        <dbReference type="Rhea" id="RHEA:21240"/>
        <dbReference type="Rhea" id="RHEA-COMP:10131"/>
        <dbReference type="Rhea" id="RHEA-COMP:11537"/>
        <dbReference type="ChEBI" id="CHEBI:29950"/>
        <dbReference type="ChEBI" id="CHEBI:33019"/>
        <dbReference type="ChEBI" id="CHEBI:57533"/>
        <dbReference type="ChEBI" id="CHEBI:86021"/>
        <dbReference type="EC" id="2.5.1.60"/>
    </reaction>
</comment>
<dbReference type="Gene3D" id="1.25.40.120">
    <property type="entry name" value="Protein prenylyltransferase"/>
    <property type="match status" value="1"/>
</dbReference>
<evidence type="ECO:0000256" key="6">
    <source>
        <dbReference type="RuleBase" id="RU367120"/>
    </source>
</evidence>
<name>A0ABR4ND26_9FUNG</name>